<dbReference type="PATRIC" id="fig|1872076.5.peg.2729"/>
<evidence type="ECO:0000256" key="8">
    <source>
        <dbReference type="ARBA" id="ARBA00022741"/>
    </source>
</evidence>
<name>A0A1E3XAE5_9BACT</name>
<keyword evidence="5 13" id="KW-0444">Lipid biosynthesis</keyword>
<keyword evidence="6 13" id="KW-0441">Lipid A biosynthesis</keyword>
<evidence type="ECO:0000256" key="11">
    <source>
        <dbReference type="ARBA" id="ARBA00023098"/>
    </source>
</evidence>
<comment type="catalytic activity">
    <reaction evidence="13">
        <text>a lipid A disaccharide + ATP = a lipid IVA + ADP + H(+)</text>
        <dbReference type="Rhea" id="RHEA:67840"/>
        <dbReference type="ChEBI" id="CHEBI:15378"/>
        <dbReference type="ChEBI" id="CHEBI:30616"/>
        <dbReference type="ChEBI" id="CHEBI:176343"/>
        <dbReference type="ChEBI" id="CHEBI:176425"/>
        <dbReference type="ChEBI" id="CHEBI:456216"/>
        <dbReference type="EC" id="2.7.1.130"/>
    </reaction>
</comment>
<dbReference type="GO" id="GO:0005886">
    <property type="term" value="C:plasma membrane"/>
    <property type="evidence" value="ECO:0007669"/>
    <property type="project" value="TreeGrafter"/>
</dbReference>
<dbReference type="Pfam" id="PF02606">
    <property type="entry name" value="LpxK"/>
    <property type="match status" value="1"/>
</dbReference>
<protein>
    <recommendedName>
        <fullName evidence="4 13">Tetraacyldisaccharide 4'-kinase</fullName>
        <ecNumber evidence="3 13">2.7.1.130</ecNumber>
    </recommendedName>
    <alternativeName>
        <fullName evidence="12 13">Lipid A 4'-kinase</fullName>
    </alternativeName>
</protein>
<evidence type="ECO:0000256" key="7">
    <source>
        <dbReference type="ARBA" id="ARBA00022679"/>
    </source>
</evidence>
<dbReference type="SUPFAM" id="SSF52540">
    <property type="entry name" value="P-loop containing nucleoside triphosphate hydrolases"/>
    <property type="match status" value="1"/>
</dbReference>
<evidence type="ECO:0000256" key="13">
    <source>
        <dbReference type="HAMAP-Rule" id="MF_00409"/>
    </source>
</evidence>
<dbReference type="EC" id="2.7.1.130" evidence="3 13"/>
<evidence type="ECO:0000256" key="9">
    <source>
        <dbReference type="ARBA" id="ARBA00022777"/>
    </source>
</evidence>
<evidence type="ECO:0000256" key="10">
    <source>
        <dbReference type="ARBA" id="ARBA00022840"/>
    </source>
</evidence>
<evidence type="ECO:0000256" key="2">
    <source>
        <dbReference type="ARBA" id="ARBA00004870"/>
    </source>
</evidence>
<evidence type="ECO:0000313" key="15">
    <source>
        <dbReference type="Proteomes" id="UP000094056"/>
    </source>
</evidence>
<dbReference type="InterPro" id="IPR003758">
    <property type="entry name" value="LpxK"/>
</dbReference>
<dbReference type="EMBL" id="MAYW01000057">
    <property type="protein sequence ID" value="ODS32570.1"/>
    <property type="molecule type" value="Genomic_DNA"/>
</dbReference>
<dbReference type="UniPathway" id="UPA00359">
    <property type="reaction ID" value="UER00482"/>
</dbReference>
<keyword evidence="10 13" id="KW-0067">ATP-binding</keyword>
<dbReference type="AlphaFoldDB" id="A0A1E3XAE5"/>
<dbReference type="NCBIfam" id="TIGR00682">
    <property type="entry name" value="lpxK"/>
    <property type="match status" value="1"/>
</dbReference>
<proteinExistence type="inferred from homology"/>
<evidence type="ECO:0000256" key="3">
    <source>
        <dbReference type="ARBA" id="ARBA00012071"/>
    </source>
</evidence>
<dbReference type="GO" id="GO:0009245">
    <property type="term" value="P:lipid A biosynthetic process"/>
    <property type="evidence" value="ECO:0007669"/>
    <property type="project" value="UniProtKB-UniRule"/>
</dbReference>
<dbReference type="GO" id="GO:0009029">
    <property type="term" value="F:lipid-A 4'-kinase activity"/>
    <property type="evidence" value="ECO:0007669"/>
    <property type="project" value="UniProtKB-UniRule"/>
</dbReference>
<dbReference type="HAMAP" id="MF_00409">
    <property type="entry name" value="LpxK"/>
    <property type="match status" value="1"/>
</dbReference>
<comment type="caution">
    <text evidence="14">The sequence shown here is derived from an EMBL/GenBank/DDBJ whole genome shotgun (WGS) entry which is preliminary data.</text>
</comment>
<dbReference type="Proteomes" id="UP000094056">
    <property type="component" value="Unassembled WGS sequence"/>
</dbReference>
<dbReference type="PANTHER" id="PTHR42724:SF1">
    <property type="entry name" value="TETRAACYLDISACCHARIDE 4'-KINASE, MITOCHONDRIAL-RELATED"/>
    <property type="match status" value="1"/>
</dbReference>
<dbReference type="GO" id="GO:0009244">
    <property type="term" value="P:lipopolysaccharide core region biosynthetic process"/>
    <property type="evidence" value="ECO:0007669"/>
    <property type="project" value="TreeGrafter"/>
</dbReference>
<evidence type="ECO:0000256" key="1">
    <source>
        <dbReference type="ARBA" id="ARBA00002274"/>
    </source>
</evidence>
<accession>A0A1E3XAE5</accession>
<gene>
    <name evidence="13" type="primary">lpxK</name>
    <name evidence="14" type="ORF">SCARUB_02321</name>
</gene>
<sequence length="367" mass="41811">MEKEYYLSILSGQQRGFLAALIRSSLSAFTYPYLVVLNTRNFLYRNGIAKSKSLPVKVISIGNITTGGTGKTPLVEYLARYLHKSNKKVAILSRGYGDNNLSMADDNMSNEDNNFKKQHFINDEYLILRENLKDVPVLLGKDRVKNGEKAIRDHDVDCLILDDGFQHLRIKRDLDIVVIDSLNPFGGEVLIPRGSLREPLKNLKRADLFVLSHCNQTNEHNLKSIYAKLHHINIDTPICESIHKPLHIENIRDSSILEPELLKGKRIYGLSAIGNPESFAFTLKELGADLIKHRVFHDHHTYTQSEIDEVISDAKTLGTDAILVTQKDIVKIRNMNTKDANILSLKIEIQITKGMEFYEEYIRKKIM</sequence>
<keyword evidence="7 13" id="KW-0808">Transferase</keyword>
<keyword evidence="8 13" id="KW-0547">Nucleotide-binding</keyword>
<dbReference type="InterPro" id="IPR027417">
    <property type="entry name" value="P-loop_NTPase"/>
</dbReference>
<keyword evidence="11 13" id="KW-0443">Lipid metabolism</keyword>
<dbReference type="GO" id="GO:0005524">
    <property type="term" value="F:ATP binding"/>
    <property type="evidence" value="ECO:0007669"/>
    <property type="project" value="UniProtKB-UniRule"/>
</dbReference>
<organism evidence="14 15">
    <name type="scientific">Candidatus Scalindua rubra</name>
    <dbReference type="NCBI Taxonomy" id="1872076"/>
    <lineage>
        <taxon>Bacteria</taxon>
        <taxon>Pseudomonadati</taxon>
        <taxon>Planctomycetota</taxon>
        <taxon>Candidatus Brocadiia</taxon>
        <taxon>Candidatus Brocadiales</taxon>
        <taxon>Candidatus Scalinduaceae</taxon>
        <taxon>Candidatus Scalindua</taxon>
    </lineage>
</organism>
<evidence type="ECO:0000313" key="14">
    <source>
        <dbReference type="EMBL" id="ODS32570.1"/>
    </source>
</evidence>
<comment type="similarity">
    <text evidence="13">Belongs to the LpxK family.</text>
</comment>
<dbReference type="PANTHER" id="PTHR42724">
    <property type="entry name" value="TETRAACYLDISACCHARIDE 4'-KINASE"/>
    <property type="match status" value="1"/>
</dbReference>
<reference evidence="14 15" key="1">
    <citation type="submission" date="2016-07" db="EMBL/GenBank/DDBJ databases">
        <title>Draft genome of Scalindua rubra, obtained from a brine-seawater interface in the Red Sea, sheds light on salt adaptation in anammox bacteria.</title>
        <authorList>
            <person name="Speth D.R."/>
            <person name="Lagkouvardos I."/>
            <person name="Wang Y."/>
            <person name="Qian P.-Y."/>
            <person name="Dutilh B.E."/>
            <person name="Jetten M.S."/>
        </authorList>
    </citation>
    <scope>NUCLEOTIDE SEQUENCE [LARGE SCALE GENOMIC DNA]</scope>
    <source>
        <strain evidence="14">BSI-1</strain>
    </source>
</reference>
<evidence type="ECO:0000256" key="12">
    <source>
        <dbReference type="ARBA" id="ARBA00029757"/>
    </source>
</evidence>
<keyword evidence="9 13" id="KW-0418">Kinase</keyword>
<evidence type="ECO:0000256" key="4">
    <source>
        <dbReference type="ARBA" id="ARBA00016436"/>
    </source>
</evidence>
<comment type="pathway">
    <text evidence="2 13">Glycolipid biosynthesis; lipid IV(A) biosynthesis; lipid IV(A) from (3R)-3-hydroxytetradecanoyl-[acyl-carrier-protein] and UDP-N-acetyl-alpha-D-glucosamine: step 6/6.</text>
</comment>
<evidence type="ECO:0000256" key="5">
    <source>
        <dbReference type="ARBA" id="ARBA00022516"/>
    </source>
</evidence>
<comment type="function">
    <text evidence="1 13">Transfers the gamma-phosphate of ATP to the 4'-position of a tetraacyldisaccharide 1-phosphate intermediate (termed DS-1-P) to form tetraacyldisaccharide 1,4'-bis-phosphate (lipid IVA).</text>
</comment>
<feature type="binding site" evidence="13">
    <location>
        <begin position="65"/>
        <end position="72"/>
    </location>
    <ligand>
        <name>ATP</name>
        <dbReference type="ChEBI" id="CHEBI:30616"/>
    </ligand>
</feature>
<evidence type="ECO:0000256" key="6">
    <source>
        <dbReference type="ARBA" id="ARBA00022556"/>
    </source>
</evidence>